<comment type="caution">
    <text evidence="1">The sequence shown here is derived from an EMBL/GenBank/DDBJ whole genome shotgun (WGS) entry which is preliminary data.</text>
</comment>
<proteinExistence type="predicted"/>
<evidence type="ECO:0000313" key="1">
    <source>
        <dbReference type="EMBL" id="GAA5080556.1"/>
    </source>
</evidence>
<keyword evidence="2" id="KW-1185">Reference proteome</keyword>
<gene>
    <name evidence="1" type="ORF">GCM10023209_34310</name>
</gene>
<protein>
    <submittedName>
        <fullName evidence="1">Uncharacterized protein</fullName>
    </submittedName>
</protein>
<evidence type="ECO:0000313" key="2">
    <source>
        <dbReference type="Proteomes" id="UP001499910"/>
    </source>
</evidence>
<dbReference type="EMBL" id="BAABHW010000006">
    <property type="protein sequence ID" value="GAA5080556.1"/>
    <property type="molecule type" value="Genomic_DNA"/>
</dbReference>
<name>A0ABP9LKW2_9RHOB</name>
<dbReference type="Proteomes" id="UP001499910">
    <property type="component" value="Unassembled WGS sequence"/>
</dbReference>
<reference evidence="2" key="1">
    <citation type="journal article" date="2019" name="Int. J. Syst. Evol. Microbiol.">
        <title>The Global Catalogue of Microorganisms (GCM) 10K type strain sequencing project: providing services to taxonomists for standard genome sequencing and annotation.</title>
        <authorList>
            <consortium name="The Broad Institute Genomics Platform"/>
            <consortium name="The Broad Institute Genome Sequencing Center for Infectious Disease"/>
            <person name="Wu L."/>
            <person name="Ma J."/>
        </authorList>
    </citation>
    <scope>NUCLEOTIDE SEQUENCE [LARGE SCALE GENOMIC DNA]</scope>
    <source>
        <strain evidence="2">JCM 18015</strain>
    </source>
</reference>
<organism evidence="1 2">
    <name type="scientific">[Roseibacterium] beibuensis</name>
    <dbReference type="NCBI Taxonomy" id="1193142"/>
    <lineage>
        <taxon>Bacteria</taxon>
        <taxon>Pseudomonadati</taxon>
        <taxon>Pseudomonadota</taxon>
        <taxon>Alphaproteobacteria</taxon>
        <taxon>Rhodobacterales</taxon>
        <taxon>Roseobacteraceae</taxon>
        <taxon>Roseicyclus</taxon>
    </lineage>
</organism>
<sequence>MPKELQDELAQAQRRDRRKRATRFVHVGDEAFAILEYSDHGFAVDSEEAPRLRGLIDIFDGPRHLYQALIVASEEDGDLMRYEFKRNTAASATAPVDFERSATAPAGLLPSS</sequence>
<accession>A0ABP9LKW2</accession>